<evidence type="ECO:0000313" key="2">
    <source>
        <dbReference type="Proteomes" id="UP000032721"/>
    </source>
</evidence>
<dbReference type="STRING" id="351671.XDD1_0986"/>
<proteinExistence type="predicted"/>
<dbReference type="KEGG" id="xdo:XDD1_0986"/>
<dbReference type="EMBL" id="FO704550">
    <property type="protein sequence ID" value="CDG16689.1"/>
    <property type="molecule type" value="Genomic_DNA"/>
</dbReference>
<protein>
    <submittedName>
        <fullName evidence="1">Uncharacterized protein</fullName>
    </submittedName>
</protein>
<gene>
    <name evidence="1" type="ORF">XDD1_0986</name>
</gene>
<accession>A0A068QPH9</accession>
<dbReference type="AlphaFoldDB" id="A0A068QPH9"/>
<organism evidence="1 2">
    <name type="scientific">Xenorhabdus doucetiae</name>
    <dbReference type="NCBI Taxonomy" id="351671"/>
    <lineage>
        <taxon>Bacteria</taxon>
        <taxon>Pseudomonadati</taxon>
        <taxon>Pseudomonadota</taxon>
        <taxon>Gammaproteobacteria</taxon>
        <taxon>Enterobacterales</taxon>
        <taxon>Morganellaceae</taxon>
        <taxon>Xenorhabdus</taxon>
    </lineage>
</organism>
<dbReference type="HOGENOM" id="CLU_2848870_0_0_6"/>
<sequence>MIFLFYSDIIFSNISSGIYLTLKQLVSEIRLAVIRTGLSVSQNILQVNLKCFEYENSDIYLSLNQ</sequence>
<dbReference type="Proteomes" id="UP000032721">
    <property type="component" value="Chromosome"/>
</dbReference>
<evidence type="ECO:0000313" key="1">
    <source>
        <dbReference type="EMBL" id="CDG16689.1"/>
    </source>
</evidence>
<reference evidence="1 2" key="1">
    <citation type="submission" date="2013-07" db="EMBL/GenBank/DDBJ databases">
        <authorList>
            <person name="Genoscope - CEA"/>
        </authorList>
    </citation>
    <scope>NUCLEOTIDE SEQUENCE [LARGE SCALE GENOMIC DNA]</scope>
    <source>
        <strain evidence="2">FRM16 / DSM 17909</strain>
    </source>
</reference>
<name>A0A068QPH9_9GAMM</name>